<keyword evidence="1" id="KW-0507">mRNA processing</keyword>
<organism evidence="3 4">
    <name type="scientific">Serendipita vermifera MAFF 305830</name>
    <dbReference type="NCBI Taxonomy" id="933852"/>
    <lineage>
        <taxon>Eukaryota</taxon>
        <taxon>Fungi</taxon>
        <taxon>Dikarya</taxon>
        <taxon>Basidiomycota</taxon>
        <taxon>Agaricomycotina</taxon>
        <taxon>Agaricomycetes</taxon>
        <taxon>Sebacinales</taxon>
        <taxon>Serendipitaceae</taxon>
        <taxon>Serendipita</taxon>
    </lineage>
</organism>
<reference evidence="4" key="2">
    <citation type="submission" date="2015-01" db="EMBL/GenBank/DDBJ databases">
        <title>Evolutionary Origins and Diversification of the Mycorrhizal Mutualists.</title>
        <authorList>
            <consortium name="DOE Joint Genome Institute"/>
            <consortium name="Mycorrhizal Genomics Consortium"/>
            <person name="Kohler A."/>
            <person name="Kuo A."/>
            <person name="Nagy L.G."/>
            <person name="Floudas D."/>
            <person name="Copeland A."/>
            <person name="Barry K.W."/>
            <person name="Cichocki N."/>
            <person name="Veneault-Fourrey C."/>
            <person name="LaButti K."/>
            <person name="Lindquist E.A."/>
            <person name="Lipzen A."/>
            <person name="Lundell T."/>
            <person name="Morin E."/>
            <person name="Murat C."/>
            <person name="Riley R."/>
            <person name="Ohm R."/>
            <person name="Sun H."/>
            <person name="Tunlid A."/>
            <person name="Henrissat B."/>
            <person name="Grigoriev I.V."/>
            <person name="Hibbett D.S."/>
            <person name="Martin F."/>
        </authorList>
    </citation>
    <scope>NUCLEOTIDE SEQUENCE [LARGE SCALE GENOMIC DNA]</scope>
    <source>
        <strain evidence="4">MAFF 305830</strain>
    </source>
</reference>
<evidence type="ECO:0008006" key="5">
    <source>
        <dbReference type="Google" id="ProtNLM"/>
    </source>
</evidence>
<gene>
    <name evidence="3" type="ORF">M408DRAFT_230775</name>
</gene>
<evidence type="ECO:0000313" key="4">
    <source>
        <dbReference type="Proteomes" id="UP000054097"/>
    </source>
</evidence>
<dbReference type="GO" id="GO:0006397">
    <property type="term" value="P:mRNA processing"/>
    <property type="evidence" value="ECO:0007669"/>
    <property type="project" value="UniProtKB-KW"/>
</dbReference>
<dbReference type="EMBL" id="KN824321">
    <property type="protein sequence ID" value="KIM24712.1"/>
    <property type="molecule type" value="Genomic_DNA"/>
</dbReference>
<dbReference type="Pfam" id="PF13917">
    <property type="entry name" value="zf-CCHC_3"/>
    <property type="match status" value="1"/>
</dbReference>
<keyword evidence="4" id="KW-1185">Reference proteome</keyword>
<dbReference type="OrthoDB" id="437973at2759"/>
<feature type="coiled-coil region" evidence="2">
    <location>
        <begin position="77"/>
        <end position="111"/>
    </location>
</feature>
<proteinExistence type="predicted"/>
<dbReference type="GO" id="GO:0003676">
    <property type="term" value="F:nucleic acid binding"/>
    <property type="evidence" value="ECO:0007669"/>
    <property type="project" value="InterPro"/>
</dbReference>
<dbReference type="GO" id="GO:0008270">
    <property type="term" value="F:zinc ion binding"/>
    <property type="evidence" value="ECO:0007669"/>
    <property type="project" value="InterPro"/>
</dbReference>
<dbReference type="AlphaFoldDB" id="A0A0C2X601"/>
<dbReference type="SUPFAM" id="SSF57756">
    <property type="entry name" value="Retrovirus zinc finger-like domains"/>
    <property type="match status" value="1"/>
</dbReference>
<protein>
    <recommendedName>
        <fullName evidence="5">Zinc knuckle domain-containing protein</fullName>
    </recommendedName>
</protein>
<evidence type="ECO:0000256" key="1">
    <source>
        <dbReference type="ARBA" id="ARBA00022664"/>
    </source>
</evidence>
<evidence type="ECO:0000313" key="3">
    <source>
        <dbReference type="EMBL" id="KIM24712.1"/>
    </source>
</evidence>
<name>A0A0C2X601_SERVB</name>
<sequence length="116" mass="13101">MSRFAPHRPSSSNPRPSADTVCQKCLQRGHYTFNCKTTARPYATRPSRTQMLENPDKFAKIARPAVNEDLPDEFLSKKGLADKILKENALKREAEEQAAKRKLALKGAESRRVFKG</sequence>
<dbReference type="Proteomes" id="UP000054097">
    <property type="component" value="Unassembled WGS sequence"/>
</dbReference>
<keyword evidence="2" id="KW-0175">Coiled coil</keyword>
<reference evidence="3 4" key="1">
    <citation type="submission" date="2014-04" db="EMBL/GenBank/DDBJ databases">
        <authorList>
            <consortium name="DOE Joint Genome Institute"/>
            <person name="Kuo A."/>
            <person name="Zuccaro A."/>
            <person name="Kohler A."/>
            <person name="Nagy L.G."/>
            <person name="Floudas D."/>
            <person name="Copeland A."/>
            <person name="Barry K.W."/>
            <person name="Cichocki N."/>
            <person name="Veneault-Fourrey C."/>
            <person name="LaButti K."/>
            <person name="Lindquist E.A."/>
            <person name="Lipzen A."/>
            <person name="Lundell T."/>
            <person name="Morin E."/>
            <person name="Murat C."/>
            <person name="Sun H."/>
            <person name="Tunlid A."/>
            <person name="Henrissat B."/>
            <person name="Grigoriev I.V."/>
            <person name="Hibbett D.S."/>
            <person name="Martin F."/>
            <person name="Nordberg H.P."/>
            <person name="Cantor M.N."/>
            <person name="Hua S.X."/>
        </authorList>
    </citation>
    <scope>NUCLEOTIDE SEQUENCE [LARGE SCALE GENOMIC DNA]</scope>
    <source>
        <strain evidence="3 4">MAFF 305830</strain>
    </source>
</reference>
<dbReference type="InterPro" id="IPR036875">
    <property type="entry name" value="Znf_CCHC_sf"/>
</dbReference>
<accession>A0A0C2X601</accession>
<evidence type="ECO:0000256" key="2">
    <source>
        <dbReference type="SAM" id="Coils"/>
    </source>
</evidence>
<dbReference type="HOGENOM" id="CLU_166261_0_0_1"/>